<protein>
    <submittedName>
        <fullName evidence="3">DUF4097 domain-containing protein</fullName>
    </submittedName>
</protein>
<organism evidence="3 4">
    <name type="scientific">Paenibacillus agilis</name>
    <dbReference type="NCBI Taxonomy" id="3020863"/>
    <lineage>
        <taxon>Bacteria</taxon>
        <taxon>Bacillati</taxon>
        <taxon>Bacillota</taxon>
        <taxon>Bacilli</taxon>
        <taxon>Bacillales</taxon>
        <taxon>Paenibacillaceae</taxon>
        <taxon>Paenibacillus</taxon>
    </lineage>
</organism>
<dbReference type="Proteomes" id="UP000318102">
    <property type="component" value="Unassembled WGS sequence"/>
</dbReference>
<keyword evidence="4" id="KW-1185">Reference proteome</keyword>
<dbReference type="EMBL" id="VNJK01000005">
    <property type="protein sequence ID" value="TVX86727.1"/>
    <property type="molecule type" value="Genomic_DNA"/>
</dbReference>
<dbReference type="AlphaFoldDB" id="A0A559IGD7"/>
<accession>A0A559IGD7</accession>
<evidence type="ECO:0000256" key="1">
    <source>
        <dbReference type="SAM" id="Phobius"/>
    </source>
</evidence>
<feature type="transmembrane region" description="Helical" evidence="1">
    <location>
        <begin position="50"/>
        <end position="68"/>
    </location>
</feature>
<keyword evidence="1" id="KW-1133">Transmembrane helix</keyword>
<dbReference type="Pfam" id="PF13349">
    <property type="entry name" value="DUF4097"/>
    <property type="match status" value="1"/>
</dbReference>
<sequence length="440" mass="48705">MAKLVVPIRRFLSRSNCPHRLWFVYPPKGNEKQTMTKEFVSTSFIRAGRFTAAMSLVCIGGLLLWDALSTGYSHIKLLKVWWPLIAISWAFEVLVTGLLKRRQKKKWKVDFVGISAALIVAVSVFLIAQPNLFHNWVRSIQFDFSMMKQMVLEGGVPITKPTIEQQLSEDIDQLTIVHETGDIYIETAETETIEVESIVTIYEATQQEAEVAAAAVDLKLEQAAPNKLVLDGKSYTGSNKPRQPFQFDIKITIPEEKFIELDIQVNKGNVYAQRPVAPIYVHANEGDIRIVDALDRVEARTSKGDIECNDIKGMAVLHTMKGNVYGQRLESGVELQVQQGNIELDEINSTLHAVAHNGNVNISSSKLSGYWSVENLKGDVNLVLPQDVNMAVDLHSLKGSIMTNYSSLGSDESAVIDSVGEGGVGLRVRASGSISLQHKG</sequence>
<feature type="domain" description="DUF4097" evidence="2">
    <location>
        <begin position="171"/>
        <end position="429"/>
    </location>
</feature>
<feature type="transmembrane region" description="Helical" evidence="1">
    <location>
        <begin position="111"/>
        <end position="128"/>
    </location>
</feature>
<reference evidence="3 4" key="1">
    <citation type="submission" date="2019-07" db="EMBL/GenBank/DDBJ databases">
        <authorList>
            <person name="Kim J."/>
        </authorList>
    </citation>
    <scope>NUCLEOTIDE SEQUENCE [LARGE SCALE GENOMIC DNA]</scope>
    <source>
        <strain evidence="3 4">N4</strain>
    </source>
</reference>
<keyword evidence="1" id="KW-0472">Membrane</keyword>
<keyword evidence="1" id="KW-0812">Transmembrane</keyword>
<evidence type="ECO:0000259" key="2">
    <source>
        <dbReference type="Pfam" id="PF13349"/>
    </source>
</evidence>
<evidence type="ECO:0000313" key="3">
    <source>
        <dbReference type="EMBL" id="TVX86727.1"/>
    </source>
</evidence>
<proteinExistence type="predicted"/>
<comment type="caution">
    <text evidence="3">The sequence shown here is derived from an EMBL/GenBank/DDBJ whole genome shotgun (WGS) entry which is preliminary data.</text>
</comment>
<dbReference type="OrthoDB" id="2640165at2"/>
<evidence type="ECO:0000313" key="4">
    <source>
        <dbReference type="Proteomes" id="UP000318102"/>
    </source>
</evidence>
<gene>
    <name evidence="3" type="ORF">FPZ44_22635</name>
</gene>
<dbReference type="InterPro" id="IPR025164">
    <property type="entry name" value="Toastrack_DUF4097"/>
</dbReference>
<feature type="transmembrane region" description="Helical" evidence="1">
    <location>
        <begin position="80"/>
        <end position="99"/>
    </location>
</feature>
<name>A0A559IGD7_9BACL</name>